<comment type="caution">
    <text evidence="2">The sequence shown here is derived from an EMBL/GenBank/DDBJ whole genome shotgun (WGS) entry which is preliminary data.</text>
</comment>
<evidence type="ECO:0000313" key="3">
    <source>
        <dbReference type="Proteomes" id="UP000094056"/>
    </source>
</evidence>
<dbReference type="EMBL" id="MAYW01000283">
    <property type="protein sequence ID" value="ODS30104.1"/>
    <property type="molecule type" value="Genomic_DNA"/>
</dbReference>
<organism evidence="2 3">
    <name type="scientific">Candidatus Scalindua rubra</name>
    <dbReference type="NCBI Taxonomy" id="1872076"/>
    <lineage>
        <taxon>Bacteria</taxon>
        <taxon>Pseudomonadati</taxon>
        <taxon>Planctomycetota</taxon>
        <taxon>Candidatus Brocadiia</taxon>
        <taxon>Candidatus Brocadiales</taxon>
        <taxon>Candidatus Scalinduaceae</taxon>
        <taxon>Candidatus Scalindua</taxon>
    </lineage>
</organism>
<sequence length="161" mass="18145">MFKDSSGNIDLINCKKTAFLCSQQCPADIVLKSYDWAIEQRDKGNCVISGFHSKIEKDVFHFLLKGKQPIILALARGLKKRYEPQIQKAINGNRLLIISPFGESVKRITKETAIKRNEMMAKVADEIFVAYASQNGKLINLMERSISEGKKVFTFNSSGKN</sequence>
<dbReference type="Pfam" id="PF02481">
    <property type="entry name" value="DNA_processg_A"/>
    <property type="match status" value="1"/>
</dbReference>
<dbReference type="AlphaFoldDB" id="A0A1E3X555"/>
<accession>A0A1E3X555</accession>
<dbReference type="Gene3D" id="3.40.50.450">
    <property type="match status" value="1"/>
</dbReference>
<dbReference type="Proteomes" id="UP000094056">
    <property type="component" value="Unassembled WGS sequence"/>
</dbReference>
<name>A0A1E3X555_9BACT</name>
<proteinExistence type="predicted"/>
<gene>
    <name evidence="2" type="ORF">SCARUB_04788</name>
</gene>
<dbReference type="GO" id="GO:0009294">
    <property type="term" value="P:DNA-mediated transformation"/>
    <property type="evidence" value="ECO:0007669"/>
    <property type="project" value="InterPro"/>
</dbReference>
<protein>
    <recommendedName>
        <fullName evidence="1">Smf/DprA SLOG domain-containing protein</fullName>
    </recommendedName>
</protein>
<dbReference type="InterPro" id="IPR057666">
    <property type="entry name" value="DrpA_SLOG"/>
</dbReference>
<evidence type="ECO:0000259" key="1">
    <source>
        <dbReference type="Pfam" id="PF02481"/>
    </source>
</evidence>
<feature type="domain" description="Smf/DprA SLOG" evidence="1">
    <location>
        <begin position="6"/>
        <end position="156"/>
    </location>
</feature>
<reference evidence="2 3" key="1">
    <citation type="submission" date="2016-07" db="EMBL/GenBank/DDBJ databases">
        <title>Draft genome of Scalindua rubra, obtained from a brine-seawater interface in the Red Sea, sheds light on salt adaptation in anammox bacteria.</title>
        <authorList>
            <person name="Speth D.R."/>
            <person name="Lagkouvardos I."/>
            <person name="Wang Y."/>
            <person name="Qian P.-Y."/>
            <person name="Dutilh B.E."/>
            <person name="Jetten M.S."/>
        </authorList>
    </citation>
    <scope>NUCLEOTIDE SEQUENCE [LARGE SCALE GENOMIC DNA]</scope>
    <source>
        <strain evidence="2">BSI-1</strain>
    </source>
</reference>
<evidence type="ECO:0000313" key="2">
    <source>
        <dbReference type="EMBL" id="ODS30104.1"/>
    </source>
</evidence>